<dbReference type="Gene3D" id="3.40.50.300">
    <property type="entry name" value="P-loop containing nucleotide triphosphate hydrolases"/>
    <property type="match status" value="1"/>
</dbReference>
<comment type="caution">
    <text evidence="6">The sequence shown here is derived from an EMBL/GenBank/DDBJ whole genome shotgun (WGS) entry which is preliminary data.</text>
</comment>
<comment type="similarity">
    <text evidence="1">Belongs to the ABC transporter superfamily.</text>
</comment>
<dbReference type="AlphaFoldDB" id="A0A0Q3I8Q6"/>
<gene>
    <name evidence="6" type="ORF">ARD30_02960</name>
</gene>
<protein>
    <recommendedName>
        <fullName evidence="5">ABC transporter domain-containing protein</fullName>
    </recommendedName>
</protein>
<dbReference type="GO" id="GO:0016887">
    <property type="term" value="F:ATP hydrolysis activity"/>
    <property type="evidence" value="ECO:0007669"/>
    <property type="project" value="InterPro"/>
</dbReference>
<dbReference type="EMBL" id="LMAR01000023">
    <property type="protein sequence ID" value="KQK31383.1"/>
    <property type="molecule type" value="Genomic_DNA"/>
</dbReference>
<evidence type="ECO:0000256" key="3">
    <source>
        <dbReference type="ARBA" id="ARBA00022741"/>
    </source>
</evidence>
<dbReference type="InterPro" id="IPR027417">
    <property type="entry name" value="P-loop_NTPase"/>
</dbReference>
<dbReference type="PANTHER" id="PTHR43776:SF7">
    <property type="entry name" value="D,D-DIPEPTIDE TRANSPORT ATP-BINDING PROTEIN DDPF-RELATED"/>
    <property type="match status" value="1"/>
</dbReference>
<evidence type="ECO:0000259" key="5">
    <source>
        <dbReference type="PROSITE" id="PS50893"/>
    </source>
</evidence>
<accession>A0A0Q3I8Q6</accession>
<proteinExistence type="inferred from homology"/>
<keyword evidence="7" id="KW-1185">Reference proteome</keyword>
<evidence type="ECO:0000313" key="7">
    <source>
        <dbReference type="Proteomes" id="UP000051562"/>
    </source>
</evidence>
<evidence type="ECO:0000313" key="6">
    <source>
        <dbReference type="EMBL" id="KQK31383.1"/>
    </source>
</evidence>
<dbReference type="GO" id="GO:0005524">
    <property type="term" value="F:ATP binding"/>
    <property type="evidence" value="ECO:0007669"/>
    <property type="project" value="UniProtKB-KW"/>
</dbReference>
<dbReference type="InterPro" id="IPR003593">
    <property type="entry name" value="AAA+_ATPase"/>
</dbReference>
<dbReference type="SUPFAM" id="SSF52540">
    <property type="entry name" value="P-loop containing nucleoside triphosphate hydrolases"/>
    <property type="match status" value="1"/>
</dbReference>
<dbReference type="CDD" id="cd03257">
    <property type="entry name" value="ABC_NikE_OppD_transporters"/>
    <property type="match status" value="1"/>
</dbReference>
<sequence length="266" mass="28594">MTFDHPVLRAEGLSKTYAGRGGLFSSKPGVTALTDVSFEVPRGEILGIVGESGCGKSTLARIIVGLEQASGGRLASEDRPLVDVAARISLPAASRQIQMVFQDPYSSLNPRMTVADVISEGLRIAGERNKRVLAERVREMLQLVGLPGEAGSRYPFQFSGGQRQRIGIARALITDPRLLIADEAVSALDVSVQMQILNLLLDIRDRLGLTILFISHDIGVIDYLCDKVIVLAHGRVVESGAASAVISNPEHAYTRKLIQAVPRMAG</sequence>
<name>A0A0Q3I8Q6_9HYPH</name>
<keyword evidence="3" id="KW-0547">Nucleotide-binding</keyword>
<dbReference type="PANTHER" id="PTHR43776">
    <property type="entry name" value="TRANSPORT ATP-BINDING PROTEIN"/>
    <property type="match status" value="1"/>
</dbReference>
<keyword evidence="4" id="KW-0067">ATP-binding</keyword>
<dbReference type="RefSeq" id="WP_055727149.1">
    <property type="nucleotide sequence ID" value="NZ_LMAR01000023.1"/>
</dbReference>
<evidence type="ECO:0000256" key="2">
    <source>
        <dbReference type="ARBA" id="ARBA00022448"/>
    </source>
</evidence>
<dbReference type="SMART" id="SM00382">
    <property type="entry name" value="AAA"/>
    <property type="match status" value="1"/>
</dbReference>
<dbReference type="InterPro" id="IPR017871">
    <property type="entry name" value="ABC_transporter-like_CS"/>
</dbReference>
<evidence type="ECO:0000256" key="4">
    <source>
        <dbReference type="ARBA" id="ARBA00022840"/>
    </source>
</evidence>
<dbReference type="InterPro" id="IPR003439">
    <property type="entry name" value="ABC_transporter-like_ATP-bd"/>
</dbReference>
<dbReference type="InterPro" id="IPR050319">
    <property type="entry name" value="ABC_transp_ATP-bind"/>
</dbReference>
<dbReference type="PROSITE" id="PS00211">
    <property type="entry name" value="ABC_TRANSPORTER_1"/>
    <property type="match status" value="1"/>
</dbReference>
<organism evidence="6 7">
    <name type="scientific">Bosea thiooxidans</name>
    <dbReference type="NCBI Taxonomy" id="53254"/>
    <lineage>
        <taxon>Bacteria</taxon>
        <taxon>Pseudomonadati</taxon>
        <taxon>Pseudomonadota</taxon>
        <taxon>Alphaproteobacteria</taxon>
        <taxon>Hyphomicrobiales</taxon>
        <taxon>Boseaceae</taxon>
        <taxon>Bosea</taxon>
    </lineage>
</organism>
<dbReference type="Pfam" id="PF00005">
    <property type="entry name" value="ABC_tran"/>
    <property type="match status" value="1"/>
</dbReference>
<keyword evidence="2" id="KW-0813">Transport</keyword>
<reference evidence="6 7" key="1">
    <citation type="submission" date="2015-10" db="EMBL/GenBank/DDBJ databases">
        <title>Draft genome of Bosea thiooxidans.</title>
        <authorList>
            <person name="Wang X."/>
        </authorList>
    </citation>
    <scope>NUCLEOTIDE SEQUENCE [LARGE SCALE GENOMIC DNA]</scope>
    <source>
        <strain evidence="6 7">CGMCC 9174</strain>
    </source>
</reference>
<evidence type="ECO:0000256" key="1">
    <source>
        <dbReference type="ARBA" id="ARBA00005417"/>
    </source>
</evidence>
<dbReference type="Proteomes" id="UP000051562">
    <property type="component" value="Unassembled WGS sequence"/>
</dbReference>
<dbReference type="GO" id="GO:0055085">
    <property type="term" value="P:transmembrane transport"/>
    <property type="evidence" value="ECO:0007669"/>
    <property type="project" value="UniProtKB-ARBA"/>
</dbReference>
<dbReference type="PROSITE" id="PS50893">
    <property type="entry name" value="ABC_TRANSPORTER_2"/>
    <property type="match status" value="1"/>
</dbReference>
<feature type="domain" description="ABC transporter" evidence="5">
    <location>
        <begin position="8"/>
        <end position="258"/>
    </location>
</feature>